<accession>B3EK75</accession>
<dbReference type="KEGG" id="cpb:Cphamn1_1581"/>
<dbReference type="EMBL" id="CP001101">
    <property type="protein sequence ID" value="ACE04502.1"/>
    <property type="molecule type" value="Genomic_DNA"/>
</dbReference>
<proteinExistence type="predicted"/>
<dbReference type="AlphaFoldDB" id="B3EK75"/>
<protein>
    <submittedName>
        <fullName evidence="1">Uncharacterized protein</fullName>
    </submittedName>
</protein>
<dbReference type="OrthoDB" id="9793162at2"/>
<dbReference type="STRING" id="331678.Cphamn1_1581"/>
<organism evidence="1">
    <name type="scientific">Chlorobium phaeobacteroides (strain BS1)</name>
    <dbReference type="NCBI Taxonomy" id="331678"/>
    <lineage>
        <taxon>Bacteria</taxon>
        <taxon>Pseudomonadati</taxon>
        <taxon>Chlorobiota</taxon>
        <taxon>Chlorobiia</taxon>
        <taxon>Chlorobiales</taxon>
        <taxon>Chlorobiaceae</taxon>
        <taxon>Chlorobium/Pelodictyon group</taxon>
        <taxon>Chlorobium</taxon>
    </lineage>
</organism>
<reference evidence="1" key="1">
    <citation type="submission" date="2008-06" db="EMBL/GenBank/DDBJ databases">
        <title>Complete sequence of Chlorobium phaeobacteroides BS1.</title>
        <authorList>
            <consortium name="US DOE Joint Genome Institute"/>
            <person name="Lucas S."/>
            <person name="Copeland A."/>
            <person name="Lapidus A."/>
            <person name="Glavina del Rio T."/>
            <person name="Dalin E."/>
            <person name="Tice H."/>
            <person name="Bruce D."/>
            <person name="Goodwin L."/>
            <person name="Pitluck S."/>
            <person name="Schmutz J."/>
            <person name="Larimer F."/>
            <person name="Land M."/>
            <person name="Hauser L."/>
            <person name="Kyrpides N."/>
            <person name="Ovchinnikova G."/>
            <person name="Li T."/>
            <person name="Liu Z."/>
            <person name="Zhao F."/>
            <person name="Overmann J."/>
            <person name="Bryant D.A."/>
            <person name="Richardson P."/>
        </authorList>
    </citation>
    <scope>NUCLEOTIDE SEQUENCE [LARGE SCALE GENOMIC DNA]</scope>
    <source>
        <strain evidence="1">BS1</strain>
    </source>
</reference>
<gene>
    <name evidence="1" type="ordered locus">Cphamn1_1581</name>
</gene>
<evidence type="ECO:0000313" key="1">
    <source>
        <dbReference type="EMBL" id="ACE04502.1"/>
    </source>
</evidence>
<dbReference type="HOGENOM" id="CLU_2750406_0_0_10"/>
<sequence length="70" mass="8250">MKNLELKTLYGFEFVKAGVFYLAETPWKIQSRGWEIRASLELVSEKFRKADETVYLVYSDDDLVYVGEYT</sequence>
<name>B3EK75_CHLPB</name>